<dbReference type="AlphaFoldDB" id="A0A0B8Z936"/>
<evidence type="ECO:0000313" key="2">
    <source>
        <dbReference type="EMBL" id="KHS42742.1"/>
    </source>
</evidence>
<sequence length="166" mass="18251">MAPFTHVGIDRPSRFTDGSYGVLYVGDRFETALFETIHHHARFMARTKEAPGWTSQFREIVMTVDADLHDLRPQAGEPVPALDPDSYAASQVLAQSLRTAGSDGIAYPSTRHTGGECVGLFYPDCASNPLQGRHLDYHWDGQRVDLVRDAGSGAVFRIVDLPPDPV</sequence>
<organism evidence="2 3">
    <name type="scientific">Novosphingobium subterraneum</name>
    <dbReference type="NCBI Taxonomy" id="48936"/>
    <lineage>
        <taxon>Bacteria</taxon>
        <taxon>Pseudomonadati</taxon>
        <taxon>Pseudomonadota</taxon>
        <taxon>Alphaproteobacteria</taxon>
        <taxon>Sphingomonadales</taxon>
        <taxon>Sphingomonadaceae</taxon>
        <taxon>Novosphingobium</taxon>
    </lineage>
</organism>
<feature type="domain" description="RES" evidence="1">
    <location>
        <begin position="3"/>
        <end position="132"/>
    </location>
</feature>
<evidence type="ECO:0000259" key="1">
    <source>
        <dbReference type="SMART" id="SM00953"/>
    </source>
</evidence>
<dbReference type="PATRIC" id="fig|48936.3.peg.4028"/>
<dbReference type="Pfam" id="PF08808">
    <property type="entry name" value="RES"/>
    <property type="match status" value="1"/>
</dbReference>
<protein>
    <submittedName>
        <fullName evidence="2">RES domain protein</fullName>
    </submittedName>
</protein>
<evidence type="ECO:0000313" key="3">
    <source>
        <dbReference type="Proteomes" id="UP000031338"/>
    </source>
</evidence>
<dbReference type="EMBL" id="JRVC01000025">
    <property type="protein sequence ID" value="KHS42742.1"/>
    <property type="molecule type" value="Genomic_DNA"/>
</dbReference>
<gene>
    <name evidence="2" type="ORF">NJ75_03996</name>
</gene>
<reference evidence="2 3" key="1">
    <citation type="submission" date="2014-10" db="EMBL/GenBank/DDBJ databases">
        <title>Draft genome sequence of Novosphingobium subterraneum DSM 12447.</title>
        <authorList>
            <person name="Gan H.M."/>
            <person name="Gan H.Y."/>
            <person name="Savka M.A."/>
        </authorList>
    </citation>
    <scope>NUCLEOTIDE SEQUENCE [LARGE SCALE GENOMIC DNA]</scope>
    <source>
        <strain evidence="2 3">DSM 12447</strain>
    </source>
</reference>
<dbReference type="Proteomes" id="UP000031338">
    <property type="component" value="Unassembled WGS sequence"/>
</dbReference>
<keyword evidence="3" id="KW-1185">Reference proteome</keyword>
<dbReference type="InterPro" id="IPR014914">
    <property type="entry name" value="RES_dom"/>
</dbReference>
<accession>A0A0B8Z936</accession>
<name>A0A0B8Z936_9SPHN</name>
<proteinExistence type="predicted"/>
<dbReference type="SMART" id="SM00953">
    <property type="entry name" value="RES"/>
    <property type="match status" value="1"/>
</dbReference>
<comment type="caution">
    <text evidence="2">The sequence shown here is derived from an EMBL/GenBank/DDBJ whole genome shotgun (WGS) entry which is preliminary data.</text>
</comment>
<dbReference type="STRING" id="48936.NJ75_03996"/>